<evidence type="ECO:0000313" key="3">
    <source>
        <dbReference type="Proteomes" id="UP000494363"/>
    </source>
</evidence>
<evidence type="ECO:0000313" key="2">
    <source>
        <dbReference type="EMBL" id="CAB3762440.1"/>
    </source>
</evidence>
<keyword evidence="1" id="KW-0812">Transmembrane</keyword>
<organism evidence="2 3">
    <name type="scientific">Paraburkholderia humisilvae</name>
    <dbReference type="NCBI Taxonomy" id="627669"/>
    <lineage>
        <taxon>Bacteria</taxon>
        <taxon>Pseudomonadati</taxon>
        <taxon>Pseudomonadota</taxon>
        <taxon>Betaproteobacteria</taxon>
        <taxon>Burkholderiales</taxon>
        <taxon>Burkholderiaceae</taxon>
        <taxon>Paraburkholderia</taxon>
    </lineage>
</organism>
<dbReference type="AlphaFoldDB" id="A0A6J5E7G2"/>
<reference evidence="2 3" key="1">
    <citation type="submission" date="2020-04" db="EMBL/GenBank/DDBJ databases">
        <authorList>
            <person name="De Canck E."/>
        </authorList>
    </citation>
    <scope>NUCLEOTIDE SEQUENCE [LARGE SCALE GENOMIC DNA]</scope>
    <source>
        <strain evidence="2 3">LMG 29542</strain>
    </source>
</reference>
<protein>
    <submittedName>
        <fullName evidence="2">Uncharacterized protein</fullName>
    </submittedName>
</protein>
<evidence type="ECO:0000256" key="1">
    <source>
        <dbReference type="SAM" id="Phobius"/>
    </source>
</evidence>
<proteinExistence type="predicted"/>
<keyword evidence="1" id="KW-1133">Transmembrane helix</keyword>
<dbReference type="EMBL" id="CADIKH010000020">
    <property type="protein sequence ID" value="CAB3762440.1"/>
    <property type="molecule type" value="Genomic_DNA"/>
</dbReference>
<keyword evidence="3" id="KW-1185">Reference proteome</keyword>
<keyword evidence="1" id="KW-0472">Membrane</keyword>
<dbReference type="RefSeq" id="WP_377692259.1">
    <property type="nucleotide sequence ID" value="NZ_JBHLTK010000050.1"/>
</dbReference>
<accession>A0A6J5E7G2</accession>
<sequence>MSTGIDVTVCVSTASGSSVVTANGNALACTASDGTAGTVAVTHLALVDSPESAPFDYVTAGGFFALAFSMVVAVWMVSAGVGAVLDLIRRG</sequence>
<gene>
    <name evidence="2" type="ORF">LMG29542_04358</name>
</gene>
<name>A0A6J5E7G2_9BURK</name>
<dbReference type="Proteomes" id="UP000494363">
    <property type="component" value="Unassembled WGS sequence"/>
</dbReference>
<feature type="transmembrane region" description="Helical" evidence="1">
    <location>
        <begin position="63"/>
        <end position="88"/>
    </location>
</feature>